<accession>A0A834TQZ6</accession>
<dbReference type="EMBL" id="JAAIUW010000006">
    <property type="protein sequence ID" value="KAF7825461.1"/>
    <property type="molecule type" value="Genomic_DNA"/>
</dbReference>
<sequence length="80" mass="9215">MAPPIFSLHVGVRLSLQFSAESVSRSAILTGVRLWYSRQSERRRLYQMLRKDSESNAGILTLVSEWMRIEEQGSTPIFSR</sequence>
<proteinExistence type="predicted"/>
<comment type="caution">
    <text evidence="1">The sequence shown here is derived from an EMBL/GenBank/DDBJ whole genome shotgun (WGS) entry which is preliminary data.</text>
</comment>
<keyword evidence="2" id="KW-1185">Reference proteome</keyword>
<dbReference type="AlphaFoldDB" id="A0A834TQZ6"/>
<evidence type="ECO:0000313" key="2">
    <source>
        <dbReference type="Proteomes" id="UP000634136"/>
    </source>
</evidence>
<organism evidence="1 2">
    <name type="scientific">Senna tora</name>
    <dbReference type="NCBI Taxonomy" id="362788"/>
    <lineage>
        <taxon>Eukaryota</taxon>
        <taxon>Viridiplantae</taxon>
        <taxon>Streptophyta</taxon>
        <taxon>Embryophyta</taxon>
        <taxon>Tracheophyta</taxon>
        <taxon>Spermatophyta</taxon>
        <taxon>Magnoliopsida</taxon>
        <taxon>eudicotyledons</taxon>
        <taxon>Gunneridae</taxon>
        <taxon>Pentapetalae</taxon>
        <taxon>rosids</taxon>
        <taxon>fabids</taxon>
        <taxon>Fabales</taxon>
        <taxon>Fabaceae</taxon>
        <taxon>Caesalpinioideae</taxon>
        <taxon>Cassia clade</taxon>
        <taxon>Senna</taxon>
    </lineage>
</organism>
<evidence type="ECO:0000313" key="1">
    <source>
        <dbReference type="EMBL" id="KAF7825461.1"/>
    </source>
</evidence>
<reference evidence="1" key="1">
    <citation type="submission" date="2020-09" db="EMBL/GenBank/DDBJ databases">
        <title>Genome-Enabled Discovery of Anthraquinone Biosynthesis in Senna tora.</title>
        <authorList>
            <person name="Kang S.-H."/>
            <person name="Pandey R.P."/>
            <person name="Lee C.-M."/>
            <person name="Sim J.-S."/>
            <person name="Jeong J.-T."/>
            <person name="Choi B.-S."/>
            <person name="Jung M."/>
            <person name="Ginzburg D."/>
            <person name="Zhao K."/>
            <person name="Won S.Y."/>
            <person name="Oh T.-J."/>
            <person name="Yu Y."/>
            <person name="Kim N.-H."/>
            <person name="Lee O.R."/>
            <person name="Lee T.-H."/>
            <person name="Bashyal P."/>
            <person name="Kim T.-S."/>
            <person name="Lee W.-H."/>
            <person name="Kawkins C."/>
            <person name="Kim C.-K."/>
            <person name="Kim J.S."/>
            <person name="Ahn B.O."/>
            <person name="Rhee S.Y."/>
            <person name="Sohng J.K."/>
        </authorList>
    </citation>
    <scope>NUCLEOTIDE SEQUENCE</scope>
    <source>
        <tissue evidence="1">Leaf</tissue>
    </source>
</reference>
<dbReference type="Proteomes" id="UP000634136">
    <property type="component" value="Unassembled WGS sequence"/>
</dbReference>
<gene>
    <name evidence="1" type="ORF">G2W53_016625</name>
</gene>
<name>A0A834TQZ6_9FABA</name>
<protein>
    <submittedName>
        <fullName evidence="1">Uncharacterized protein</fullName>
    </submittedName>
</protein>